<evidence type="ECO:0000313" key="3">
    <source>
        <dbReference type="Proteomes" id="UP000309128"/>
    </source>
</evidence>
<feature type="region of interest" description="Disordered" evidence="1">
    <location>
        <begin position="1"/>
        <end position="26"/>
    </location>
</feature>
<dbReference type="Proteomes" id="UP000309128">
    <property type="component" value="Unassembled WGS sequence"/>
</dbReference>
<organism evidence="2 3">
    <name type="scientific">Nonomuraea turkmeniaca</name>
    <dbReference type="NCBI Taxonomy" id="103838"/>
    <lineage>
        <taxon>Bacteria</taxon>
        <taxon>Bacillati</taxon>
        <taxon>Actinomycetota</taxon>
        <taxon>Actinomycetes</taxon>
        <taxon>Streptosporangiales</taxon>
        <taxon>Streptosporangiaceae</taxon>
        <taxon>Nonomuraea</taxon>
    </lineage>
</organism>
<dbReference type="EMBL" id="VCKY01000079">
    <property type="protein sequence ID" value="TMR17468.1"/>
    <property type="molecule type" value="Genomic_DNA"/>
</dbReference>
<evidence type="ECO:0000256" key="1">
    <source>
        <dbReference type="SAM" id="MobiDB-lite"/>
    </source>
</evidence>
<gene>
    <name evidence="2" type="ORF">ETD86_23335</name>
</gene>
<keyword evidence="3" id="KW-1185">Reference proteome</keyword>
<dbReference type="RefSeq" id="WP_138668279.1">
    <property type="nucleotide sequence ID" value="NZ_VCKY01000079.1"/>
</dbReference>
<feature type="compositionally biased region" description="Basic and acidic residues" evidence="1">
    <location>
        <begin position="1"/>
        <end position="11"/>
    </location>
</feature>
<evidence type="ECO:0000313" key="2">
    <source>
        <dbReference type="EMBL" id="TMR17468.1"/>
    </source>
</evidence>
<comment type="caution">
    <text evidence="2">The sequence shown here is derived from an EMBL/GenBank/DDBJ whole genome shotgun (WGS) entry which is preliminary data.</text>
</comment>
<proteinExistence type="predicted"/>
<reference evidence="2 3" key="1">
    <citation type="submission" date="2019-05" db="EMBL/GenBank/DDBJ databases">
        <title>Draft genome sequence of Nonomuraea turkmeniaca DSM 43926.</title>
        <authorList>
            <person name="Saricaoglu S."/>
            <person name="Isik K."/>
        </authorList>
    </citation>
    <scope>NUCLEOTIDE SEQUENCE [LARGE SCALE GENOMIC DNA]</scope>
    <source>
        <strain evidence="2 3">DSM 43926</strain>
    </source>
</reference>
<sequence length="85" mass="8635">MTVVLIERHPTGELGQGGDGGEQFAADRGGVAADEWGSDGPVDVIDEPGEGVTARVSRARSGAVQTQSGVAVDAMPAGRSVTCRR</sequence>
<accession>A0A5S4FG89</accession>
<protein>
    <submittedName>
        <fullName evidence="2">Uncharacterized protein</fullName>
    </submittedName>
</protein>
<dbReference type="AlphaFoldDB" id="A0A5S4FG89"/>
<name>A0A5S4FG89_9ACTN</name>